<dbReference type="EnsemblMetazoa" id="ACOM023347-RA">
    <property type="protein sequence ID" value="ACOM023347-PA.1"/>
    <property type="gene ID" value="ACOM023347"/>
</dbReference>
<dbReference type="AlphaFoldDB" id="A0A8W7P0S7"/>
<proteinExistence type="predicted"/>
<dbReference type="Proteomes" id="UP000075882">
    <property type="component" value="Unassembled WGS sequence"/>
</dbReference>
<name>A0A8W7P0S7_ANOCL</name>
<organism evidence="1">
    <name type="scientific">Anopheles coluzzii</name>
    <name type="common">African malaria mosquito</name>
    <dbReference type="NCBI Taxonomy" id="1518534"/>
    <lineage>
        <taxon>Eukaryota</taxon>
        <taxon>Metazoa</taxon>
        <taxon>Ecdysozoa</taxon>
        <taxon>Arthropoda</taxon>
        <taxon>Hexapoda</taxon>
        <taxon>Insecta</taxon>
        <taxon>Pterygota</taxon>
        <taxon>Neoptera</taxon>
        <taxon>Endopterygota</taxon>
        <taxon>Diptera</taxon>
        <taxon>Nematocera</taxon>
        <taxon>Culicoidea</taxon>
        <taxon>Culicidae</taxon>
        <taxon>Anophelinae</taxon>
        <taxon>Anopheles</taxon>
    </lineage>
</organism>
<accession>A0A8W7P0S7</accession>
<protein>
    <submittedName>
        <fullName evidence="1">Uncharacterized protein</fullName>
    </submittedName>
</protein>
<evidence type="ECO:0000313" key="1">
    <source>
        <dbReference type="EnsemblMetazoa" id="ACOM023347-PA.1"/>
    </source>
</evidence>
<reference evidence="1" key="1">
    <citation type="submission" date="2022-08" db="UniProtKB">
        <authorList>
            <consortium name="EnsemblMetazoa"/>
        </authorList>
    </citation>
    <scope>IDENTIFICATION</scope>
</reference>
<sequence length="708" mass="79052">MPYRTVAPSGCFVPARDLVQCRSGPFTLHPCPVAWVENEQYLGTVQPYPEQRVHQPKPFTRTPNPFAAPASSLVHVKQLQVKYDERGQHGADDEWPKPSHYPTARGKDQLQRGVLVERQHVDHVRQNVQHAVAQEGARRVVISQPVHQRGGGKVQHGTDEQPIGNRFYMGKVDRRITVVQILAELKKLLKNRGVKWATLLTFEHREQNDHVHDHILCQTHRSLDRNLREADERLLVELLAGRTARPQLKRDRPQRAPVVDQLLQVGGHDRDVQLVQQPGPDQLGRNVLRRVLADDELELDVVQLAVRVAHPQHQVDRYHRAERHGADRGRRRFERFLIGRLGGRPGHGDAGPLGRDESIRSSRFIGRSSVSESSESFFPLSSSSLDHTHSPVIERCSRPDAPACRFAALCTRVSIDGPVASSVCVRYFRSFAFLKNGCFSSSLAVGRLVGSFCKHSPISLRNVLPYALYWSFSSAPVSIVGGSFCSVSISTFIGGYLWYGAVPVAISIAVMPNDQMSALKSYPWSCSITSGAIQHGVPTNVWRTFCRDRSPPVASHALTPKSAICTVPSSPSSMLPALMSRWIWPLLWKYSSPFSTSFSTVAIVGSSNTPCRQLTVRIRCLMMSSRLPPSSSRNISHSSSFTTKLVWYVTTFSWLQLLIACISFSSSSIDVFHFSRLMRLMAHFSLRGRQYALCTTAVAPTPITSFSS</sequence>